<dbReference type="OrthoDB" id="1249483at2"/>
<evidence type="ECO:0000313" key="4">
    <source>
        <dbReference type="Proteomes" id="UP000185781"/>
    </source>
</evidence>
<keyword evidence="1" id="KW-0472">Membrane</keyword>
<dbReference type="AlphaFoldDB" id="A0A1N7NF25"/>
<feature type="transmembrane region" description="Helical" evidence="1">
    <location>
        <begin position="21"/>
        <end position="38"/>
    </location>
</feature>
<dbReference type="STRING" id="373672.SAMN05421785_104218"/>
<keyword evidence="1" id="KW-0812">Transmembrane</keyword>
<organism evidence="3 4">
    <name type="scientific">Chryseobacterium gambrini</name>
    <dbReference type="NCBI Taxonomy" id="373672"/>
    <lineage>
        <taxon>Bacteria</taxon>
        <taxon>Pseudomonadati</taxon>
        <taxon>Bacteroidota</taxon>
        <taxon>Flavobacteriia</taxon>
        <taxon>Flavobacteriales</taxon>
        <taxon>Weeksellaceae</taxon>
        <taxon>Chryseobacterium group</taxon>
        <taxon>Chryseobacterium</taxon>
    </lineage>
</organism>
<dbReference type="InterPro" id="IPR025588">
    <property type="entry name" value="YcxB-like_C"/>
</dbReference>
<name>A0A1N7NF25_9FLAO</name>
<dbReference type="Pfam" id="PF14317">
    <property type="entry name" value="YcxB"/>
    <property type="match status" value="1"/>
</dbReference>
<keyword evidence="1" id="KW-1133">Transmembrane helix</keyword>
<evidence type="ECO:0000313" key="3">
    <source>
        <dbReference type="EMBL" id="SIS96871.1"/>
    </source>
</evidence>
<protein>
    <submittedName>
        <fullName evidence="3">YcxB-like protein</fullName>
    </submittedName>
</protein>
<feature type="transmembrane region" description="Helical" evidence="1">
    <location>
        <begin position="50"/>
        <end position="71"/>
    </location>
</feature>
<evidence type="ECO:0000259" key="2">
    <source>
        <dbReference type="Pfam" id="PF14317"/>
    </source>
</evidence>
<dbReference type="RefSeq" id="WP_076392356.1">
    <property type="nucleotide sequence ID" value="NZ_CP115857.1"/>
</dbReference>
<sequence length="163" mass="19412">MITVKTHISFKDFLMFHLKSSLIRLIAFPLLILLFFIVKLFADGNSEQEILLSASMWLGIMFLFIVIRSFLRLKFAFSSNKKIQEHITYIFTEEKIRTEGETFDAEFAWNTVYKVKENKEWFLIYQSAQTMNMVPKKYFTKDEITGLRRMITENNVKAKLRKE</sequence>
<reference evidence="3 4" key="1">
    <citation type="submission" date="2017-01" db="EMBL/GenBank/DDBJ databases">
        <authorList>
            <person name="Mah S.A."/>
            <person name="Swanson W.J."/>
            <person name="Moy G.W."/>
            <person name="Vacquier V.D."/>
        </authorList>
    </citation>
    <scope>NUCLEOTIDE SEQUENCE [LARGE SCALE GENOMIC DNA]</scope>
    <source>
        <strain evidence="3 4">DSM 18014</strain>
    </source>
</reference>
<feature type="domain" description="YcxB-like C-terminal" evidence="2">
    <location>
        <begin position="91"/>
        <end position="150"/>
    </location>
</feature>
<accession>A0A1N7NF25</accession>
<dbReference type="EMBL" id="FTOV01000004">
    <property type="protein sequence ID" value="SIS96871.1"/>
    <property type="molecule type" value="Genomic_DNA"/>
</dbReference>
<dbReference type="Proteomes" id="UP000185781">
    <property type="component" value="Unassembled WGS sequence"/>
</dbReference>
<proteinExistence type="predicted"/>
<evidence type="ECO:0000256" key="1">
    <source>
        <dbReference type="SAM" id="Phobius"/>
    </source>
</evidence>
<gene>
    <name evidence="3" type="ORF">SAMN05421785_104218</name>
</gene>